<dbReference type="PANTHER" id="PTHR42208">
    <property type="entry name" value="HEAVY METAL TRANSPORTER-RELATED"/>
    <property type="match status" value="1"/>
</dbReference>
<organism evidence="3 4">
    <name type="scientific">Luteolibacter luteus</name>
    <dbReference type="NCBI Taxonomy" id="2728835"/>
    <lineage>
        <taxon>Bacteria</taxon>
        <taxon>Pseudomonadati</taxon>
        <taxon>Verrucomicrobiota</taxon>
        <taxon>Verrucomicrobiia</taxon>
        <taxon>Verrucomicrobiales</taxon>
        <taxon>Verrucomicrobiaceae</taxon>
        <taxon>Luteolibacter</taxon>
    </lineage>
</organism>
<accession>A0A858RE70</accession>
<keyword evidence="1" id="KW-1133">Transmembrane helix</keyword>
<reference evidence="3 4" key="1">
    <citation type="submission" date="2020-04" db="EMBL/GenBank/DDBJ databases">
        <title>Luteolibacter sp. G-1-1-1 isolated from soil.</title>
        <authorList>
            <person name="Dahal R.H."/>
        </authorList>
    </citation>
    <scope>NUCLEOTIDE SEQUENCE [LARGE SCALE GENOMIC DNA]</scope>
    <source>
        <strain evidence="3 4">G-1-1-1</strain>
    </source>
</reference>
<evidence type="ECO:0000259" key="2">
    <source>
        <dbReference type="Pfam" id="PF13386"/>
    </source>
</evidence>
<feature type="transmembrane region" description="Helical" evidence="1">
    <location>
        <begin position="117"/>
        <end position="136"/>
    </location>
</feature>
<dbReference type="AlphaFoldDB" id="A0A858RE70"/>
<gene>
    <name evidence="3" type="ORF">HHL09_06190</name>
</gene>
<evidence type="ECO:0000313" key="4">
    <source>
        <dbReference type="Proteomes" id="UP000501812"/>
    </source>
</evidence>
<feature type="transmembrane region" description="Helical" evidence="1">
    <location>
        <begin position="78"/>
        <end position="96"/>
    </location>
</feature>
<proteinExistence type="predicted"/>
<dbReference type="PANTHER" id="PTHR42208:SF1">
    <property type="entry name" value="HEAVY METAL TRANSPORTER"/>
    <property type="match status" value="1"/>
</dbReference>
<evidence type="ECO:0000313" key="3">
    <source>
        <dbReference type="EMBL" id="QJE95386.1"/>
    </source>
</evidence>
<name>A0A858RE70_9BACT</name>
<keyword evidence="1" id="KW-0472">Membrane</keyword>
<dbReference type="Pfam" id="PF13386">
    <property type="entry name" value="DsbD_2"/>
    <property type="match status" value="1"/>
</dbReference>
<sequence length="232" mass="24618">MDLTLAGAFAAGLATSLHCAGMCGPLACGVGTFAKNEGERMAAAATYHAGRLTAYTTIGGICGAIGKEPLGWFFHSPAVLLPWVLVLVLLVLATGLEKKVPRPAFLTRLMIRVRFKTQRLPVVAGAGLTGLFTPFLPCGPLYAVFLALLASGSAARGMEVALAFGVGTVPLLWVAQHQFHRLRRRLSPATFLRVQRGLALTAALVLAWRLHDTIPLRGEESVAEKPLPACCH</sequence>
<protein>
    <submittedName>
        <fullName evidence="3">Sulfite exporter TauE/SafE family protein</fullName>
    </submittedName>
</protein>
<feature type="domain" description="Urease accessory protein UreH-like transmembrane" evidence="2">
    <location>
        <begin position="8"/>
        <end position="199"/>
    </location>
</feature>
<dbReference type="InterPro" id="IPR039447">
    <property type="entry name" value="UreH-like_TM_dom"/>
</dbReference>
<dbReference type="RefSeq" id="WP_169453700.1">
    <property type="nucleotide sequence ID" value="NZ_CP051774.1"/>
</dbReference>
<dbReference type="KEGG" id="luo:HHL09_06190"/>
<dbReference type="EMBL" id="CP051774">
    <property type="protein sequence ID" value="QJE95386.1"/>
    <property type="molecule type" value="Genomic_DNA"/>
</dbReference>
<keyword evidence="1" id="KW-0812">Transmembrane</keyword>
<keyword evidence="4" id="KW-1185">Reference proteome</keyword>
<evidence type="ECO:0000256" key="1">
    <source>
        <dbReference type="SAM" id="Phobius"/>
    </source>
</evidence>
<dbReference type="Proteomes" id="UP000501812">
    <property type="component" value="Chromosome"/>
</dbReference>
<feature type="transmembrane region" description="Helical" evidence="1">
    <location>
        <begin position="142"/>
        <end position="175"/>
    </location>
</feature>